<keyword evidence="2" id="KW-1185">Reference proteome</keyword>
<dbReference type="PATRIC" id="fig|1349767.4.peg.639"/>
<dbReference type="KEGG" id="jag:GJA_4061"/>
<dbReference type="RefSeq" id="WP_081905488.1">
    <property type="nucleotide sequence ID" value="NZ_BCTH01000015.1"/>
</dbReference>
<dbReference type="eggNOG" id="COG1403">
    <property type="taxonomic scope" value="Bacteria"/>
</dbReference>
<name>W0V9V4_9BURK</name>
<dbReference type="InterPro" id="IPR013467">
    <property type="entry name" value="HNH78-like"/>
</dbReference>
<protein>
    <recommendedName>
        <fullName evidence="3">TIGR02646 family protein</fullName>
    </recommendedName>
</protein>
<accession>W0V9V4</accession>
<evidence type="ECO:0008006" key="3">
    <source>
        <dbReference type="Google" id="ProtNLM"/>
    </source>
</evidence>
<dbReference type="Proteomes" id="UP000027604">
    <property type="component" value="Chromosome I"/>
</dbReference>
<dbReference type="NCBIfam" id="TIGR02646">
    <property type="entry name" value="retron system putative HNH endonuclease"/>
    <property type="match status" value="1"/>
</dbReference>
<evidence type="ECO:0000313" key="2">
    <source>
        <dbReference type="Proteomes" id="UP000027604"/>
    </source>
</evidence>
<dbReference type="STRING" id="1349767.GJA_4061"/>
<dbReference type="AlphaFoldDB" id="W0V9V4"/>
<dbReference type="HOGENOM" id="CLU_100974_0_0_4"/>
<reference evidence="1 2" key="1">
    <citation type="journal article" date="2015" name="Genome Announc.">
        <title>Genome Sequence of Mushroom Soft-Rot Pathogen Janthinobacterium agaricidamnosum.</title>
        <authorList>
            <person name="Graupner K."/>
            <person name="Lackner G."/>
            <person name="Hertweck C."/>
        </authorList>
    </citation>
    <scope>NUCLEOTIDE SEQUENCE [LARGE SCALE GENOMIC DNA]</scope>
    <source>
        <strain evidence="2">NBRC 102515 / DSM 9628</strain>
    </source>
</reference>
<dbReference type="OrthoDB" id="6975485at2"/>
<organism evidence="1 2">
    <name type="scientific">Janthinobacterium agaricidamnosum NBRC 102515 = DSM 9628</name>
    <dbReference type="NCBI Taxonomy" id="1349767"/>
    <lineage>
        <taxon>Bacteria</taxon>
        <taxon>Pseudomonadati</taxon>
        <taxon>Pseudomonadota</taxon>
        <taxon>Betaproteobacteria</taxon>
        <taxon>Burkholderiales</taxon>
        <taxon>Oxalobacteraceae</taxon>
        <taxon>Janthinobacterium</taxon>
    </lineage>
</organism>
<gene>
    <name evidence="1" type="ORF">GJA_4061</name>
</gene>
<evidence type="ECO:0000313" key="1">
    <source>
        <dbReference type="EMBL" id="CDG84671.1"/>
    </source>
</evidence>
<sequence>MRFIKKPDGGGFYLAQAHAQPPHGAKDATSRWQSYAHRPALCEELVEEQFFLCCYSEIRADLLGLGYHIEHVQPKSSFPQRTFDYQNLAASALASKNDLAAFKAQEDEVFAGHAKGDQYDAHLFISCHQADCARFFAYLSDGRVVPAESLQQQADRDRATYTIAILNLNSPYLINERQRWWNELDRIFSQHQQNDWSIEHLAMCDLLPSGKKLSQFFSMTRQFFGDVAERVLQQDAPHLV</sequence>
<dbReference type="EMBL" id="HG322949">
    <property type="protein sequence ID" value="CDG84671.1"/>
    <property type="molecule type" value="Genomic_DNA"/>
</dbReference>
<proteinExistence type="predicted"/>